<organism evidence="2 3">
    <name type="scientific">Paenibacillus abyssi</name>
    <dbReference type="NCBI Taxonomy" id="1340531"/>
    <lineage>
        <taxon>Bacteria</taxon>
        <taxon>Bacillati</taxon>
        <taxon>Bacillota</taxon>
        <taxon>Bacilli</taxon>
        <taxon>Bacillales</taxon>
        <taxon>Paenibacillaceae</taxon>
        <taxon>Paenibacillus</taxon>
    </lineage>
</organism>
<accession>A0A917G1C5</accession>
<reference evidence="2" key="1">
    <citation type="journal article" date="2014" name="Int. J. Syst. Evol. Microbiol.">
        <title>Complete genome sequence of Corynebacterium casei LMG S-19264T (=DSM 44701T), isolated from a smear-ripened cheese.</title>
        <authorList>
            <consortium name="US DOE Joint Genome Institute (JGI-PGF)"/>
            <person name="Walter F."/>
            <person name="Albersmeier A."/>
            <person name="Kalinowski J."/>
            <person name="Ruckert C."/>
        </authorList>
    </citation>
    <scope>NUCLEOTIDE SEQUENCE</scope>
    <source>
        <strain evidence="2">CGMCC 1.12987</strain>
    </source>
</reference>
<keyword evidence="1" id="KW-0812">Transmembrane</keyword>
<reference evidence="2" key="2">
    <citation type="submission" date="2020-09" db="EMBL/GenBank/DDBJ databases">
        <authorList>
            <person name="Sun Q."/>
            <person name="Zhou Y."/>
        </authorList>
    </citation>
    <scope>NUCLEOTIDE SEQUENCE</scope>
    <source>
        <strain evidence="2">CGMCC 1.12987</strain>
    </source>
</reference>
<evidence type="ECO:0000313" key="2">
    <source>
        <dbReference type="EMBL" id="GGG17603.1"/>
    </source>
</evidence>
<name>A0A917G1C5_9BACL</name>
<dbReference type="Proteomes" id="UP000644756">
    <property type="component" value="Unassembled WGS sequence"/>
</dbReference>
<comment type="caution">
    <text evidence="2">The sequence shown here is derived from an EMBL/GenBank/DDBJ whole genome shotgun (WGS) entry which is preliminary data.</text>
</comment>
<keyword evidence="1" id="KW-0472">Membrane</keyword>
<keyword evidence="3" id="KW-1185">Reference proteome</keyword>
<dbReference type="EMBL" id="BMGR01000014">
    <property type="protein sequence ID" value="GGG17603.1"/>
    <property type="molecule type" value="Genomic_DNA"/>
</dbReference>
<proteinExistence type="predicted"/>
<keyword evidence="1" id="KW-1133">Transmembrane helix</keyword>
<dbReference type="RefSeq" id="WP_188532659.1">
    <property type="nucleotide sequence ID" value="NZ_BMGR01000014.1"/>
</dbReference>
<gene>
    <name evidence="2" type="ORF">GCM10010916_38040</name>
</gene>
<protein>
    <submittedName>
        <fullName evidence="2">Uncharacterized protein</fullName>
    </submittedName>
</protein>
<evidence type="ECO:0000256" key="1">
    <source>
        <dbReference type="SAM" id="Phobius"/>
    </source>
</evidence>
<sequence>MDMSLLTAAGRLFAIFLLVKFIIFFLEISFNRKPRQMNNELPKTRQEGAANFKANTPLYDVMANYLETGYSLALDAQFLLKHNDAFFRYLDLIFEHAGGNVLISDGVLKEIEELRKRPETGILANNLLDNISEAISRYPKRLEVISVDDGQSSTFGMNDKDKLDRLLAPYVLADKYRLTKVLLMSGEVDKQNRAVKHGLAVHSV</sequence>
<dbReference type="AlphaFoldDB" id="A0A917G1C5"/>
<feature type="transmembrane region" description="Helical" evidence="1">
    <location>
        <begin position="12"/>
        <end position="30"/>
    </location>
</feature>
<evidence type="ECO:0000313" key="3">
    <source>
        <dbReference type="Proteomes" id="UP000644756"/>
    </source>
</evidence>